<evidence type="ECO:0000256" key="5">
    <source>
        <dbReference type="ARBA" id="ARBA00023136"/>
    </source>
</evidence>
<evidence type="ECO:0000313" key="9">
    <source>
        <dbReference type="EMBL" id="GJN16589.1"/>
    </source>
</evidence>
<dbReference type="PANTHER" id="PTHR31083:SF4">
    <property type="entry name" value="PROTEIN SOSEKI 4-RELATED"/>
    <property type="match status" value="1"/>
</dbReference>
<evidence type="ECO:0000256" key="2">
    <source>
        <dbReference type="ARBA" id="ARBA00022473"/>
    </source>
</evidence>
<feature type="domain" description="SOSEKI DIX-like" evidence="8">
    <location>
        <begin position="2"/>
        <end position="59"/>
    </location>
</feature>
<keyword evidence="2" id="KW-0217">Developmental protein</keyword>
<protein>
    <recommendedName>
        <fullName evidence="8">SOSEKI DIX-like domain-containing protein</fullName>
    </recommendedName>
</protein>
<evidence type="ECO:0000256" key="1">
    <source>
        <dbReference type="ARBA" id="ARBA00004413"/>
    </source>
</evidence>
<proteinExistence type="inferred from homology"/>
<gene>
    <name evidence="9" type="primary">gb03592</name>
    <name evidence="9" type="ORF">PR202_gb03592</name>
</gene>
<keyword evidence="4" id="KW-0132">Cell division</keyword>
<evidence type="ECO:0000256" key="3">
    <source>
        <dbReference type="ARBA" id="ARBA00022475"/>
    </source>
</evidence>
<reference evidence="9" key="1">
    <citation type="journal article" date="2018" name="DNA Res.">
        <title>Multiple hybrid de novo genome assembly of finger millet, an orphan allotetraploid crop.</title>
        <authorList>
            <person name="Hatakeyama M."/>
            <person name="Aluri S."/>
            <person name="Balachadran M.T."/>
            <person name="Sivarajan S.R."/>
            <person name="Patrignani A."/>
            <person name="Gruter S."/>
            <person name="Poveda L."/>
            <person name="Shimizu-Inatsugi R."/>
            <person name="Baeten J."/>
            <person name="Francoijs K.J."/>
            <person name="Nataraja K.N."/>
            <person name="Reddy Y.A.N."/>
            <person name="Phadnis S."/>
            <person name="Ravikumar R.L."/>
            <person name="Schlapbach R."/>
            <person name="Sreeman S.M."/>
            <person name="Shimizu K.K."/>
        </authorList>
    </citation>
    <scope>NUCLEOTIDE SEQUENCE</scope>
</reference>
<dbReference type="AlphaFoldDB" id="A0AAV5DZU5"/>
<dbReference type="Proteomes" id="UP001054889">
    <property type="component" value="Unassembled WGS sequence"/>
</dbReference>
<dbReference type="GO" id="GO:0005886">
    <property type="term" value="C:plasma membrane"/>
    <property type="evidence" value="ECO:0007669"/>
    <property type="project" value="UniProtKB-SubCell"/>
</dbReference>
<evidence type="ECO:0000313" key="10">
    <source>
        <dbReference type="Proteomes" id="UP001054889"/>
    </source>
</evidence>
<evidence type="ECO:0000256" key="6">
    <source>
        <dbReference type="ARBA" id="ARBA00023306"/>
    </source>
</evidence>
<keyword evidence="3" id="KW-1003">Cell membrane</keyword>
<evidence type="ECO:0000256" key="4">
    <source>
        <dbReference type="ARBA" id="ARBA00022618"/>
    </source>
</evidence>
<name>A0AAV5DZU5_ELECO</name>
<comment type="caution">
    <text evidence="9">The sequence shown here is derived from an EMBL/GenBank/DDBJ whole genome shotgun (WGS) entry which is preliminary data.</text>
</comment>
<dbReference type="InterPro" id="IPR010369">
    <property type="entry name" value="SOK"/>
</dbReference>
<keyword evidence="5" id="KW-0472">Membrane</keyword>
<dbReference type="Pfam" id="PF06136">
    <property type="entry name" value="SOK"/>
    <property type="match status" value="1"/>
</dbReference>
<evidence type="ECO:0000256" key="7">
    <source>
        <dbReference type="ARBA" id="ARBA00024211"/>
    </source>
</evidence>
<sequence length="319" mass="35477">MLCGKGMAAMYSWSSKRSYRNQGFVWHDLIEDDIIHPTAVAQQQGNNNNEEYVLKGSHCFSSSFLLFATHAHGHGRRSRNNHHYNSSSLQHQHAIAISSSSSLPLRKEENEVVAELEEEENVVEEILPLTSSSPDEALSTNVWIRASLILMQLVSCGIKSHSHSQHKSKMQMASSLSTSAHHHAIGGGHGEYFSGSLLIDETNNNNKEEQEHLISQEVILLQHRQRILSLVVPPLAVGQSWPRAPPWRPGLKLAHAYIGGGIELACACLGGRAELTRVHGCGARATPPLPWQREQTTIVMGERIEKEEDEGNFVFYMLD</sequence>
<organism evidence="9 10">
    <name type="scientific">Eleusine coracana subsp. coracana</name>
    <dbReference type="NCBI Taxonomy" id="191504"/>
    <lineage>
        <taxon>Eukaryota</taxon>
        <taxon>Viridiplantae</taxon>
        <taxon>Streptophyta</taxon>
        <taxon>Embryophyta</taxon>
        <taxon>Tracheophyta</taxon>
        <taxon>Spermatophyta</taxon>
        <taxon>Magnoliopsida</taxon>
        <taxon>Liliopsida</taxon>
        <taxon>Poales</taxon>
        <taxon>Poaceae</taxon>
        <taxon>PACMAD clade</taxon>
        <taxon>Chloridoideae</taxon>
        <taxon>Cynodonteae</taxon>
        <taxon>Eleusininae</taxon>
        <taxon>Eleusine</taxon>
    </lineage>
</organism>
<dbReference type="GO" id="GO:0051301">
    <property type="term" value="P:cell division"/>
    <property type="evidence" value="ECO:0007669"/>
    <property type="project" value="UniProtKB-KW"/>
</dbReference>
<reference evidence="9" key="2">
    <citation type="submission" date="2021-12" db="EMBL/GenBank/DDBJ databases">
        <title>Resequencing data analysis of finger millet.</title>
        <authorList>
            <person name="Hatakeyama M."/>
            <person name="Aluri S."/>
            <person name="Balachadran M.T."/>
            <person name="Sivarajan S.R."/>
            <person name="Poveda L."/>
            <person name="Shimizu-Inatsugi R."/>
            <person name="Schlapbach R."/>
            <person name="Sreeman S.M."/>
            <person name="Shimizu K.K."/>
        </authorList>
    </citation>
    <scope>NUCLEOTIDE SEQUENCE</scope>
</reference>
<accession>A0AAV5DZU5</accession>
<keyword evidence="10" id="KW-1185">Reference proteome</keyword>
<evidence type="ECO:0000259" key="8">
    <source>
        <dbReference type="Pfam" id="PF06136"/>
    </source>
</evidence>
<dbReference type="InterPro" id="IPR048351">
    <property type="entry name" value="SOK_DIX"/>
</dbReference>
<dbReference type="PANTHER" id="PTHR31083">
    <property type="entry name" value="UPSTREAM OF FLC PROTEIN (DUF966)"/>
    <property type="match status" value="1"/>
</dbReference>
<comment type="subcellular location">
    <subcellularLocation>
        <location evidence="1">Cell membrane</location>
        <topology evidence="1">Peripheral membrane protein</topology>
        <orientation evidence="1">Cytoplasmic side</orientation>
    </subcellularLocation>
</comment>
<keyword evidence="6" id="KW-0131">Cell cycle</keyword>
<dbReference type="GO" id="GO:0051258">
    <property type="term" value="P:protein polymerization"/>
    <property type="evidence" value="ECO:0007669"/>
    <property type="project" value="UniProtKB-ARBA"/>
</dbReference>
<dbReference type="EMBL" id="BQKI01000073">
    <property type="protein sequence ID" value="GJN16589.1"/>
    <property type="molecule type" value="Genomic_DNA"/>
</dbReference>
<comment type="similarity">
    <text evidence="7">Belongs to the SOSEKI family.</text>
</comment>